<dbReference type="Pfam" id="PF11154">
    <property type="entry name" value="DUF2934"/>
    <property type="match status" value="1"/>
</dbReference>
<dbReference type="InterPro" id="IPR021327">
    <property type="entry name" value="DUF2934"/>
</dbReference>
<dbReference type="RefSeq" id="WP_191310124.1">
    <property type="nucleotide sequence ID" value="NZ_BNCL01000007.1"/>
</dbReference>
<organism evidence="2 3">
    <name type="scientific">Paracoccus aerius</name>
    <dbReference type="NCBI Taxonomy" id="1915382"/>
    <lineage>
        <taxon>Bacteria</taxon>
        <taxon>Pseudomonadati</taxon>
        <taxon>Pseudomonadota</taxon>
        <taxon>Alphaproteobacteria</taxon>
        <taxon>Rhodobacterales</taxon>
        <taxon>Paracoccaceae</taxon>
        <taxon>Paracoccus</taxon>
    </lineage>
</organism>
<proteinExistence type="predicted"/>
<evidence type="ECO:0000256" key="1">
    <source>
        <dbReference type="SAM" id="MobiDB-lite"/>
    </source>
</evidence>
<dbReference type="Proteomes" id="UP000644749">
    <property type="component" value="Unassembled WGS sequence"/>
</dbReference>
<accession>A0ABS1S4Q7</accession>
<feature type="region of interest" description="Disordered" evidence="1">
    <location>
        <begin position="1"/>
        <end position="109"/>
    </location>
</feature>
<name>A0ABS1S4Q7_9RHOB</name>
<protein>
    <submittedName>
        <fullName evidence="2">DUF2934 domain-containing protein</fullName>
    </submittedName>
</protein>
<keyword evidence="3" id="KW-1185">Reference proteome</keyword>
<feature type="compositionally biased region" description="Basic and acidic residues" evidence="1">
    <location>
        <begin position="1"/>
        <end position="40"/>
    </location>
</feature>
<comment type="caution">
    <text evidence="2">The sequence shown here is derived from an EMBL/GenBank/DDBJ whole genome shotgun (WGS) entry which is preliminary data.</text>
</comment>
<dbReference type="EMBL" id="JAESHT010000006">
    <property type="protein sequence ID" value="MBL3673707.1"/>
    <property type="molecule type" value="Genomic_DNA"/>
</dbReference>
<gene>
    <name evidence="2" type="ORF">JL111_09430</name>
</gene>
<reference evidence="2 3" key="1">
    <citation type="submission" date="2021-01" db="EMBL/GenBank/DDBJ databases">
        <title>011410 draft genome.</title>
        <authorList>
            <person name="Lang L."/>
        </authorList>
    </citation>
    <scope>NUCLEOTIDE SEQUENCE [LARGE SCALE GENOMIC DNA]</scope>
    <source>
        <strain evidence="2 3">KCTC 42845</strain>
    </source>
</reference>
<evidence type="ECO:0000313" key="2">
    <source>
        <dbReference type="EMBL" id="MBL3673707.1"/>
    </source>
</evidence>
<evidence type="ECO:0000313" key="3">
    <source>
        <dbReference type="Proteomes" id="UP000644749"/>
    </source>
</evidence>
<sequence length="109" mass="11909">MDQDHQERIRQRAHEIWESEGRPEGRDSDHWNQAEQELRDQLGSGDMSGDGMQAGDNAQATNQAMPDVAEAMAPKAAKKPRKPAAPRAKSAKSDKAAKGESTPYLNDGP</sequence>